<sequence length="43" mass="4568">MNQLKIKLIGEHEKGLMVGVCCQLPASDSSVNSMLFGNSLSGM</sequence>
<proteinExistence type="predicted"/>
<name>A0A0E9RAG0_ANGAN</name>
<organism evidence="1">
    <name type="scientific">Anguilla anguilla</name>
    <name type="common">European freshwater eel</name>
    <name type="synonym">Muraena anguilla</name>
    <dbReference type="NCBI Taxonomy" id="7936"/>
    <lineage>
        <taxon>Eukaryota</taxon>
        <taxon>Metazoa</taxon>
        <taxon>Chordata</taxon>
        <taxon>Craniata</taxon>
        <taxon>Vertebrata</taxon>
        <taxon>Euteleostomi</taxon>
        <taxon>Actinopterygii</taxon>
        <taxon>Neopterygii</taxon>
        <taxon>Teleostei</taxon>
        <taxon>Anguilliformes</taxon>
        <taxon>Anguillidae</taxon>
        <taxon>Anguilla</taxon>
    </lineage>
</organism>
<evidence type="ECO:0000313" key="1">
    <source>
        <dbReference type="EMBL" id="JAH26156.1"/>
    </source>
</evidence>
<dbReference type="AlphaFoldDB" id="A0A0E9RAG0"/>
<accession>A0A0E9RAG0</accession>
<dbReference type="EMBL" id="GBXM01082421">
    <property type="protein sequence ID" value="JAH26156.1"/>
    <property type="molecule type" value="Transcribed_RNA"/>
</dbReference>
<reference evidence="1" key="1">
    <citation type="submission" date="2014-11" db="EMBL/GenBank/DDBJ databases">
        <authorList>
            <person name="Amaro Gonzalez C."/>
        </authorList>
    </citation>
    <scope>NUCLEOTIDE SEQUENCE</scope>
</reference>
<protein>
    <submittedName>
        <fullName evidence="1">Uncharacterized protein</fullName>
    </submittedName>
</protein>
<reference evidence="1" key="2">
    <citation type="journal article" date="2015" name="Fish Shellfish Immunol.">
        <title>Early steps in the European eel (Anguilla anguilla)-Vibrio vulnificus interaction in the gills: Role of the RtxA13 toxin.</title>
        <authorList>
            <person name="Callol A."/>
            <person name="Pajuelo D."/>
            <person name="Ebbesson L."/>
            <person name="Teles M."/>
            <person name="MacKenzie S."/>
            <person name="Amaro C."/>
        </authorList>
    </citation>
    <scope>NUCLEOTIDE SEQUENCE</scope>
</reference>